<protein>
    <submittedName>
        <fullName evidence="2">Uncharacterized protein</fullName>
    </submittedName>
</protein>
<dbReference type="EMBL" id="OZ019904">
    <property type="protein sequence ID" value="CAK9200201.1"/>
    <property type="molecule type" value="Genomic_DNA"/>
</dbReference>
<dbReference type="Proteomes" id="UP001497512">
    <property type="component" value="Chromosome 12"/>
</dbReference>
<accession>A0ABP0TMB4</accession>
<evidence type="ECO:0000256" key="1">
    <source>
        <dbReference type="SAM" id="MobiDB-lite"/>
    </source>
</evidence>
<sequence>MMDGIKVQRPTIMQQPGGLQAQQTYIVLRKVGRNNAVSYCPSTEEICGMQSSTNHAPTLPSSVNSIRLGTGADSGQTNATPDVVTAGCLHFPDASVDEMTQAPCEFCQGAKLIDDATRNSAALLSLSLEDILVPFLLPTFRDESCGNTNLPDFSYIRYFL</sequence>
<feature type="region of interest" description="Disordered" evidence="1">
    <location>
        <begin position="51"/>
        <end position="76"/>
    </location>
</feature>
<evidence type="ECO:0000313" key="3">
    <source>
        <dbReference type="Proteomes" id="UP001497512"/>
    </source>
</evidence>
<evidence type="ECO:0000313" key="2">
    <source>
        <dbReference type="EMBL" id="CAK9200201.1"/>
    </source>
</evidence>
<reference evidence="2" key="1">
    <citation type="submission" date="2024-02" db="EMBL/GenBank/DDBJ databases">
        <authorList>
            <consortium name="ELIXIR-Norway"/>
            <consortium name="Elixir Norway"/>
        </authorList>
    </citation>
    <scope>NUCLEOTIDE SEQUENCE</scope>
</reference>
<name>A0ABP0TMB4_9BRYO</name>
<gene>
    <name evidence="2" type="ORF">CSSPTR1EN2_LOCUS5318</name>
</gene>
<organism evidence="2 3">
    <name type="scientific">Sphagnum troendelagicum</name>
    <dbReference type="NCBI Taxonomy" id="128251"/>
    <lineage>
        <taxon>Eukaryota</taxon>
        <taxon>Viridiplantae</taxon>
        <taxon>Streptophyta</taxon>
        <taxon>Embryophyta</taxon>
        <taxon>Bryophyta</taxon>
        <taxon>Sphagnophytina</taxon>
        <taxon>Sphagnopsida</taxon>
        <taxon>Sphagnales</taxon>
        <taxon>Sphagnaceae</taxon>
        <taxon>Sphagnum</taxon>
    </lineage>
</organism>
<keyword evidence="3" id="KW-1185">Reference proteome</keyword>
<proteinExistence type="predicted"/>